<reference evidence="1 2" key="1">
    <citation type="journal article" date="2022" name="Int. J. Syst. Evol. Microbiol.">
        <title>Pseudomonas petroselini sp. nov., a pathogen causing bacterial rot of parsley in Japan.</title>
        <authorList>
            <person name="Sawada H."/>
            <person name="Fujikawa T."/>
            <person name="Osada S."/>
            <person name="Satou M."/>
        </authorList>
    </citation>
    <scope>NUCLEOTIDE SEQUENCE [LARGE SCALE GENOMIC DNA]</scope>
    <source>
        <strain evidence="1 2">MAFF 311096</strain>
    </source>
</reference>
<accession>A0ABS8QQ21</accession>
<name>A0ABS8QQ21_9PSED</name>
<dbReference type="EMBL" id="JAJOZI010000024">
    <property type="protein sequence ID" value="MCD7037760.1"/>
    <property type="molecule type" value="Genomic_DNA"/>
</dbReference>
<evidence type="ECO:0000313" key="2">
    <source>
        <dbReference type="Proteomes" id="UP001154922"/>
    </source>
</evidence>
<dbReference type="RefSeq" id="WP_065948942.1">
    <property type="nucleotide sequence ID" value="NZ_JAJOZG010000021.1"/>
</dbReference>
<comment type="caution">
    <text evidence="1">The sequence shown here is derived from an EMBL/GenBank/DDBJ whole genome shotgun (WGS) entry which is preliminary data.</text>
</comment>
<gene>
    <name evidence="1" type="ORF">LRQ20_05365</name>
</gene>
<proteinExistence type="predicted"/>
<organism evidence="1 2">
    <name type="scientific">Pseudomonas petroselini</name>
    <dbReference type="NCBI Taxonomy" id="2899822"/>
    <lineage>
        <taxon>Bacteria</taxon>
        <taxon>Pseudomonadati</taxon>
        <taxon>Pseudomonadota</taxon>
        <taxon>Gammaproteobacteria</taxon>
        <taxon>Pseudomonadales</taxon>
        <taxon>Pseudomonadaceae</taxon>
        <taxon>Pseudomonas</taxon>
    </lineage>
</organism>
<evidence type="ECO:0000313" key="1">
    <source>
        <dbReference type="EMBL" id="MCD7037760.1"/>
    </source>
</evidence>
<sequence length="77" mass="8599">MHLTKPKQALREDLKEAAATLKWAGLDLFAVANRMQSAGDEKGATELMEIARSFQEVDDNLETHSVSQVKHYSNKVV</sequence>
<protein>
    <submittedName>
        <fullName evidence="1">Uncharacterized protein</fullName>
    </submittedName>
</protein>
<dbReference type="Proteomes" id="UP001154922">
    <property type="component" value="Unassembled WGS sequence"/>
</dbReference>
<keyword evidence="2" id="KW-1185">Reference proteome</keyword>
<reference evidence="1 2" key="2">
    <citation type="journal article" date="2023" name="Plant Pathol.">
        <title>Dismantling and reorganizing Pseudomonas marginalis sensu#lato.</title>
        <authorList>
            <person name="Sawada H."/>
            <person name="Fujikawa T."/>
            <person name="Satou M."/>
        </authorList>
    </citation>
    <scope>NUCLEOTIDE SEQUENCE [LARGE SCALE GENOMIC DNA]</scope>
    <source>
        <strain evidence="1 2">MAFF 311096</strain>
    </source>
</reference>